<dbReference type="Pfam" id="PF00628">
    <property type="entry name" value="PHD"/>
    <property type="match status" value="1"/>
</dbReference>
<dbReference type="VEuPathDB" id="FungiDB:BD410DRAFT_810417"/>
<feature type="domain" description="PHD-type" evidence="4">
    <location>
        <begin position="187"/>
        <end position="223"/>
    </location>
</feature>
<keyword evidence="1" id="KW-0479">Metal-binding</keyword>
<sequence length="320" mass="36215">MPRATSNSKRSRRTTARKAPYLKVSSNRSECQLKDTFERGTILDEYERTIITPGCYVLVQPDGLALAAIGNPHPISAMWRAVVEEIRIGEKEIVVLRISWFYSRSDIIAKFENEGRKTNSEVLGWLSMDESVLTNDVDYIEATTIDDVMDIFCWESDKIVGKPSEMLWYRFNFDVLNYRIGGFKSRCSVCRAIYVGDDEEEQRYCDRCDRWAHTRCLQDKKIQSAQVAASGFLSRNTVGINSAGVDSNGLIASLMIPVIRPKSCIINGNGTSVLAVRRRVQCGDVMSKEMQSWVNKQGKRFTEHSKVTFYICPLCGVTAI</sequence>
<evidence type="ECO:0000259" key="4">
    <source>
        <dbReference type="Pfam" id="PF00628"/>
    </source>
</evidence>
<dbReference type="Proteomes" id="UP000294933">
    <property type="component" value="Unassembled WGS sequence"/>
</dbReference>
<evidence type="ECO:0000256" key="3">
    <source>
        <dbReference type="ARBA" id="ARBA00022833"/>
    </source>
</evidence>
<evidence type="ECO:0000313" key="6">
    <source>
        <dbReference type="Proteomes" id="UP000294933"/>
    </source>
</evidence>
<reference evidence="5 6" key="1">
    <citation type="submission" date="2018-06" db="EMBL/GenBank/DDBJ databases">
        <title>A transcriptomic atlas of mushroom development highlights an independent origin of complex multicellularity.</title>
        <authorList>
            <consortium name="DOE Joint Genome Institute"/>
            <person name="Krizsan K."/>
            <person name="Almasi E."/>
            <person name="Merenyi Z."/>
            <person name="Sahu N."/>
            <person name="Viragh M."/>
            <person name="Koszo T."/>
            <person name="Mondo S."/>
            <person name="Kiss B."/>
            <person name="Balint B."/>
            <person name="Kues U."/>
            <person name="Barry K."/>
            <person name="Hegedus J.C."/>
            <person name="Henrissat B."/>
            <person name="Johnson J."/>
            <person name="Lipzen A."/>
            <person name="Ohm R."/>
            <person name="Nagy I."/>
            <person name="Pangilinan J."/>
            <person name="Yan J."/>
            <person name="Xiong Y."/>
            <person name="Grigoriev I.V."/>
            <person name="Hibbett D.S."/>
            <person name="Nagy L.G."/>
        </authorList>
    </citation>
    <scope>NUCLEOTIDE SEQUENCE [LARGE SCALE GENOMIC DNA]</scope>
    <source>
        <strain evidence="5 6">SZMC22713</strain>
    </source>
</reference>
<dbReference type="SUPFAM" id="SSF57903">
    <property type="entry name" value="FYVE/PHD zinc finger"/>
    <property type="match status" value="1"/>
</dbReference>
<keyword evidence="6" id="KW-1185">Reference proteome</keyword>
<dbReference type="Gene3D" id="3.30.40.10">
    <property type="entry name" value="Zinc/RING finger domain, C3HC4 (zinc finger)"/>
    <property type="match status" value="1"/>
</dbReference>
<keyword evidence="2" id="KW-0863">Zinc-finger</keyword>
<evidence type="ECO:0000313" key="5">
    <source>
        <dbReference type="EMBL" id="TDL13589.1"/>
    </source>
</evidence>
<keyword evidence="3" id="KW-0862">Zinc</keyword>
<dbReference type="OrthoDB" id="2637047at2759"/>
<dbReference type="AlphaFoldDB" id="A0A4Y7PGE2"/>
<dbReference type="InterPro" id="IPR019787">
    <property type="entry name" value="Znf_PHD-finger"/>
</dbReference>
<dbReference type="InterPro" id="IPR013083">
    <property type="entry name" value="Znf_RING/FYVE/PHD"/>
</dbReference>
<dbReference type="GO" id="GO:0008270">
    <property type="term" value="F:zinc ion binding"/>
    <property type="evidence" value="ECO:0007669"/>
    <property type="project" value="UniProtKB-KW"/>
</dbReference>
<organism evidence="5 6">
    <name type="scientific">Rickenella mellea</name>
    <dbReference type="NCBI Taxonomy" id="50990"/>
    <lineage>
        <taxon>Eukaryota</taxon>
        <taxon>Fungi</taxon>
        <taxon>Dikarya</taxon>
        <taxon>Basidiomycota</taxon>
        <taxon>Agaricomycotina</taxon>
        <taxon>Agaricomycetes</taxon>
        <taxon>Hymenochaetales</taxon>
        <taxon>Rickenellaceae</taxon>
        <taxon>Rickenella</taxon>
    </lineage>
</organism>
<evidence type="ECO:0000256" key="1">
    <source>
        <dbReference type="ARBA" id="ARBA00022723"/>
    </source>
</evidence>
<dbReference type="InterPro" id="IPR011011">
    <property type="entry name" value="Znf_FYVE_PHD"/>
</dbReference>
<evidence type="ECO:0000256" key="2">
    <source>
        <dbReference type="ARBA" id="ARBA00022771"/>
    </source>
</evidence>
<dbReference type="PANTHER" id="PTHR46364">
    <property type="entry name" value="OS08G0421900 PROTEIN"/>
    <property type="match status" value="1"/>
</dbReference>
<gene>
    <name evidence="5" type="ORF">BD410DRAFT_810417</name>
</gene>
<name>A0A4Y7PGE2_9AGAM</name>
<accession>A0A4Y7PGE2</accession>
<proteinExistence type="predicted"/>
<dbReference type="EMBL" id="ML170538">
    <property type="protein sequence ID" value="TDL13589.1"/>
    <property type="molecule type" value="Genomic_DNA"/>
</dbReference>
<protein>
    <recommendedName>
        <fullName evidence="4">PHD-type domain-containing protein</fullName>
    </recommendedName>
</protein>